<sequence>MIFGNIAGKGKINLSEAAEICFKYYEENDLAARKPGSYPIDGKNIFVNIAEYETETEEERFWEAHRKYIDIHVLMKGQERIDTAFIENMREKPYDADKDMLILEGQAQAMISMLNAGDFLICSPQDAHRTAVHADLKNKVKKCIFKIKTDY</sequence>
<dbReference type="InterPro" id="IPR037012">
    <property type="entry name" value="NanQ/TabA/YiaL_sf"/>
</dbReference>
<dbReference type="PANTHER" id="PTHR34986">
    <property type="entry name" value="EVOLVED BETA-GALACTOSIDASE SUBUNIT BETA"/>
    <property type="match status" value="1"/>
</dbReference>
<gene>
    <name evidence="1" type="ORF">J2S01_000263</name>
</gene>
<proteinExistence type="predicted"/>
<dbReference type="Proteomes" id="UP001239167">
    <property type="component" value="Unassembled WGS sequence"/>
</dbReference>
<reference evidence="1 2" key="1">
    <citation type="submission" date="2023-07" db="EMBL/GenBank/DDBJ databases">
        <title>Genomic Encyclopedia of Type Strains, Phase IV (KMG-IV): sequencing the most valuable type-strain genomes for metagenomic binning, comparative biology and taxonomic classification.</title>
        <authorList>
            <person name="Goeker M."/>
        </authorList>
    </citation>
    <scope>NUCLEOTIDE SEQUENCE [LARGE SCALE GENOMIC DNA]</scope>
    <source>
        <strain evidence="1 2">DSM 16980</strain>
    </source>
</reference>
<comment type="caution">
    <text evidence="1">The sequence shown here is derived from an EMBL/GenBank/DDBJ whole genome shotgun (WGS) entry which is preliminary data.</text>
</comment>
<dbReference type="Pfam" id="PF04074">
    <property type="entry name" value="DUF386"/>
    <property type="match status" value="1"/>
</dbReference>
<accession>A0ABT9Y423</accession>
<evidence type="ECO:0000313" key="1">
    <source>
        <dbReference type="EMBL" id="MDQ0202578.1"/>
    </source>
</evidence>
<dbReference type="InterPro" id="IPR004375">
    <property type="entry name" value="NanQ/TabA/YiaL"/>
</dbReference>
<dbReference type="PANTHER" id="PTHR34986:SF1">
    <property type="entry name" value="PROTEIN YIAL"/>
    <property type="match status" value="1"/>
</dbReference>
<dbReference type="EMBL" id="JAUSUE010000001">
    <property type="protein sequence ID" value="MDQ0202578.1"/>
    <property type="molecule type" value="Genomic_DNA"/>
</dbReference>
<dbReference type="RefSeq" id="WP_196603736.1">
    <property type="nucleotide sequence ID" value="NZ_CP116940.1"/>
</dbReference>
<dbReference type="Gene3D" id="2.60.120.370">
    <property type="entry name" value="YhcH/YjgK/YiaL"/>
    <property type="match status" value="1"/>
</dbReference>
<keyword evidence="2" id="KW-1185">Reference proteome</keyword>
<dbReference type="SUPFAM" id="SSF51197">
    <property type="entry name" value="Clavaminate synthase-like"/>
    <property type="match status" value="1"/>
</dbReference>
<evidence type="ECO:0000313" key="2">
    <source>
        <dbReference type="Proteomes" id="UP001239167"/>
    </source>
</evidence>
<name>A0ABT9Y423_9FIRM</name>
<dbReference type="NCBIfam" id="TIGR00022">
    <property type="entry name" value="YhcH/YjgK/YiaL family protein"/>
    <property type="match status" value="1"/>
</dbReference>
<organism evidence="1 2">
    <name type="scientific">Pectinatus haikarae</name>
    <dbReference type="NCBI Taxonomy" id="349096"/>
    <lineage>
        <taxon>Bacteria</taxon>
        <taxon>Bacillati</taxon>
        <taxon>Bacillota</taxon>
        <taxon>Negativicutes</taxon>
        <taxon>Selenomonadales</taxon>
        <taxon>Selenomonadaceae</taxon>
        <taxon>Pectinatus</taxon>
    </lineage>
</organism>
<protein>
    <submittedName>
        <fullName evidence="1">YhcH/YjgK/YiaL family protein</fullName>
    </submittedName>
</protein>